<dbReference type="SUPFAM" id="SSF81901">
    <property type="entry name" value="HCP-like"/>
    <property type="match status" value="1"/>
</dbReference>
<dbReference type="AlphaFoldDB" id="A0A813DND6"/>
<dbReference type="InterPro" id="IPR002893">
    <property type="entry name" value="Znf_MYND"/>
</dbReference>
<dbReference type="GO" id="GO:0008270">
    <property type="term" value="F:zinc ion binding"/>
    <property type="evidence" value="ECO:0007669"/>
    <property type="project" value="UniProtKB-KW"/>
</dbReference>
<dbReference type="Pfam" id="PF08238">
    <property type="entry name" value="Sel1"/>
    <property type="match status" value="4"/>
</dbReference>
<feature type="domain" description="MYND-type" evidence="6">
    <location>
        <begin position="707"/>
        <end position="744"/>
    </location>
</feature>
<evidence type="ECO:0000256" key="3">
    <source>
        <dbReference type="ARBA" id="ARBA00022833"/>
    </source>
</evidence>
<dbReference type="Proteomes" id="UP000654075">
    <property type="component" value="Unassembled WGS sequence"/>
</dbReference>
<dbReference type="InterPro" id="IPR050767">
    <property type="entry name" value="Sel1_AlgK"/>
</dbReference>
<protein>
    <recommendedName>
        <fullName evidence="6">MYND-type domain-containing protein</fullName>
    </recommendedName>
</protein>
<dbReference type="Gene3D" id="1.25.40.10">
    <property type="entry name" value="Tetratricopeptide repeat domain"/>
    <property type="match status" value="2"/>
</dbReference>
<dbReference type="PROSITE" id="PS50865">
    <property type="entry name" value="ZF_MYND_2"/>
    <property type="match status" value="1"/>
</dbReference>
<evidence type="ECO:0000256" key="4">
    <source>
        <dbReference type="ARBA" id="ARBA00038101"/>
    </source>
</evidence>
<keyword evidence="3" id="KW-0862">Zinc</keyword>
<evidence type="ECO:0000313" key="7">
    <source>
        <dbReference type="EMBL" id="CAE8587167.1"/>
    </source>
</evidence>
<sequence>MMALARIHIAQWKDTAGVRLGLEWARRCADHGPSVLRKSLGEADTAVMHSQMLIGQAYRHGFGVEKDLKECERWWRLFAEAGDPVGQNNLGSLLVHLGRTTEAISWLEKSARLQYPRAQMNLATHLIKGSDGRTPDFAQAKSLYESVAEVDCIDALLSLAELHHGGFCADGPDDEMALRYALRACHEGQASDKANCVLGNLLLAIGASQEESLAVQQIRDKLIALGVPAQALEGGSIHMKRDLLVRLRQERRMYLLEKRAVKHLSLAADTMPAARELLCNFFVSRHDEKMLERWGRKLDDKNMLEQAGALLWERAQEQQTLSSSYMELTRRSVKCLEKASSLGCARAGDLLRLVQGRFVGKTDSQSSAVDEPSVLAFLEASNANAQLQHDPATIVEGTWSLDDLMHKQQDIEEYVREHDGSYMARTYLMALRKCVDCLRAAGNLDWSTAAASLAMSYLFDTKAVRTDDSIVRGVLSYAESNDDAWCLVCRYYAQNSIMDPAFTQRITLLNRLIAKCANGPDRRLMPILYEHRGCMRGFQMHWSQAVADFEMALKLLQDPAYSLWPVDPEKHFPDTAGLGLSEFRWRAAMQAEMNKNIGTCAQHLPDDAKAERCLRAFVEASNIDSDRLPQSWYELGQLALLKSDLPEARRCLEKGDLAVKAVPSFIRARGEDTRRVFKSLLDMLAANPKRAQAIASRTEQCGAARGCWACGKLQKLQRCSGCGIAAYCSPSCQKHDWKKHKPVCGPRTE</sequence>
<comment type="caution">
    <text evidence="7">The sequence shown here is derived from an EMBL/GenBank/DDBJ whole genome shotgun (WGS) entry which is preliminary data.</text>
</comment>
<keyword evidence="1" id="KW-0479">Metal-binding</keyword>
<evidence type="ECO:0000256" key="1">
    <source>
        <dbReference type="ARBA" id="ARBA00022723"/>
    </source>
</evidence>
<evidence type="ECO:0000256" key="2">
    <source>
        <dbReference type="ARBA" id="ARBA00022771"/>
    </source>
</evidence>
<evidence type="ECO:0000259" key="6">
    <source>
        <dbReference type="PROSITE" id="PS50865"/>
    </source>
</evidence>
<reference evidence="7" key="1">
    <citation type="submission" date="2021-02" db="EMBL/GenBank/DDBJ databases">
        <authorList>
            <person name="Dougan E. K."/>
            <person name="Rhodes N."/>
            <person name="Thang M."/>
            <person name="Chan C."/>
        </authorList>
    </citation>
    <scope>NUCLEOTIDE SEQUENCE</scope>
</reference>
<dbReference type="EMBL" id="CAJNNV010002425">
    <property type="protein sequence ID" value="CAE8587167.1"/>
    <property type="molecule type" value="Genomic_DNA"/>
</dbReference>
<dbReference type="InterPro" id="IPR006597">
    <property type="entry name" value="Sel1-like"/>
</dbReference>
<dbReference type="OrthoDB" id="2384430at2759"/>
<dbReference type="SMART" id="SM00671">
    <property type="entry name" value="SEL1"/>
    <property type="match status" value="4"/>
</dbReference>
<name>A0A813DND6_POLGL</name>
<dbReference type="SUPFAM" id="SSF48452">
    <property type="entry name" value="TPR-like"/>
    <property type="match status" value="1"/>
</dbReference>
<dbReference type="PANTHER" id="PTHR11102">
    <property type="entry name" value="SEL-1-LIKE PROTEIN"/>
    <property type="match status" value="1"/>
</dbReference>
<organism evidence="7 8">
    <name type="scientific">Polarella glacialis</name>
    <name type="common">Dinoflagellate</name>
    <dbReference type="NCBI Taxonomy" id="89957"/>
    <lineage>
        <taxon>Eukaryota</taxon>
        <taxon>Sar</taxon>
        <taxon>Alveolata</taxon>
        <taxon>Dinophyceae</taxon>
        <taxon>Suessiales</taxon>
        <taxon>Suessiaceae</taxon>
        <taxon>Polarella</taxon>
    </lineage>
</organism>
<gene>
    <name evidence="7" type="ORF">PGLA1383_LOCUS6009</name>
</gene>
<keyword evidence="2 5" id="KW-0863">Zinc-finger</keyword>
<dbReference type="PROSITE" id="PS01360">
    <property type="entry name" value="ZF_MYND_1"/>
    <property type="match status" value="1"/>
</dbReference>
<accession>A0A813DND6</accession>
<keyword evidence="8" id="KW-1185">Reference proteome</keyword>
<dbReference type="Pfam" id="PF01753">
    <property type="entry name" value="zf-MYND"/>
    <property type="match status" value="1"/>
</dbReference>
<dbReference type="Gene3D" id="6.10.140.2220">
    <property type="match status" value="1"/>
</dbReference>
<dbReference type="SUPFAM" id="SSF144232">
    <property type="entry name" value="HIT/MYND zinc finger-like"/>
    <property type="match status" value="1"/>
</dbReference>
<evidence type="ECO:0000256" key="5">
    <source>
        <dbReference type="PROSITE-ProRule" id="PRU00134"/>
    </source>
</evidence>
<proteinExistence type="inferred from homology"/>
<dbReference type="PANTHER" id="PTHR11102:SF160">
    <property type="entry name" value="ERAD-ASSOCIATED E3 UBIQUITIN-PROTEIN LIGASE COMPONENT HRD3"/>
    <property type="match status" value="1"/>
</dbReference>
<comment type="similarity">
    <text evidence="4">Belongs to the sel-1 family.</text>
</comment>
<evidence type="ECO:0000313" key="8">
    <source>
        <dbReference type="Proteomes" id="UP000654075"/>
    </source>
</evidence>
<dbReference type="InterPro" id="IPR011990">
    <property type="entry name" value="TPR-like_helical_dom_sf"/>
</dbReference>